<feature type="domain" description="RNase H type-2" evidence="17">
    <location>
        <begin position="97"/>
        <end position="313"/>
    </location>
</feature>
<accession>A0ABS7UPJ0</accession>
<dbReference type="Pfam" id="PF01351">
    <property type="entry name" value="RNase_HII"/>
    <property type="match status" value="1"/>
</dbReference>
<keyword evidence="13 14" id="KW-0460">Magnesium</keyword>
<keyword evidence="19" id="KW-1185">Reference proteome</keyword>
<dbReference type="RefSeq" id="WP_224138239.1">
    <property type="nucleotide sequence ID" value="NZ_JAIQUM010000012.1"/>
</dbReference>
<dbReference type="InterPro" id="IPR001352">
    <property type="entry name" value="RNase_HII/HIII"/>
</dbReference>
<evidence type="ECO:0000256" key="15">
    <source>
        <dbReference type="PROSITE-ProRule" id="PRU01319"/>
    </source>
</evidence>
<keyword evidence="12 14" id="KW-0378">Hydrolase</keyword>
<keyword evidence="11 14" id="KW-0255">Endonuclease</keyword>
<evidence type="ECO:0000256" key="5">
    <source>
        <dbReference type="ARBA" id="ARBA00008378"/>
    </source>
</evidence>
<evidence type="ECO:0000256" key="4">
    <source>
        <dbReference type="ARBA" id="ARBA00004496"/>
    </source>
</evidence>
<keyword evidence="8 14" id="KW-0963">Cytoplasm</keyword>
<feature type="region of interest" description="Disordered" evidence="16">
    <location>
        <begin position="64"/>
        <end position="93"/>
    </location>
</feature>
<dbReference type="SUPFAM" id="SSF53098">
    <property type="entry name" value="Ribonuclease H-like"/>
    <property type="match status" value="1"/>
</dbReference>
<name>A0ABS7UPJ0_9BACI</name>
<sequence length="314" mass="34365">MANSVIKVNTATMKRMEDHYAINKTEKTPQGAVFSAKVNGCTITAYNSGKVLFQGGTAEAEAAKWGTQAQTQNKPTKSTTKKPQTNGYQPPTNISSLSIIGSDEVGTGDFFGPITVVAAYVKKEQIPLLQELGVRDSKNLKDPQIIAIAKNLIKTIPYSLLVLHNEKYNELQQQGMSQGKIKALLHNQAINHLLNKIAPEKPDGLLIDQFVDPLIYFKHLQGKTIEKENIYFSTKAEGVHLAVAAASIIARYSFVKEFERLSEKAGVTIPKGAGAQVDIAAANIIKKRGSQFLSTITKKHFANTEKAMKLAKRQ</sequence>
<dbReference type="EC" id="3.1.26.4" evidence="6 14"/>
<evidence type="ECO:0000259" key="17">
    <source>
        <dbReference type="PROSITE" id="PS51975"/>
    </source>
</evidence>
<comment type="similarity">
    <text evidence="5 14">Belongs to the RNase HII family. RnhC subfamily.</text>
</comment>
<comment type="catalytic activity">
    <reaction evidence="1 14 15">
        <text>Endonucleolytic cleavage to 5'-phosphomonoester.</text>
        <dbReference type="EC" id="3.1.26.4"/>
    </reaction>
</comment>
<feature type="binding site" evidence="14 15">
    <location>
        <position position="208"/>
    </location>
    <ligand>
        <name>a divalent metal cation</name>
        <dbReference type="ChEBI" id="CHEBI:60240"/>
    </ligand>
</feature>
<evidence type="ECO:0000256" key="1">
    <source>
        <dbReference type="ARBA" id="ARBA00000077"/>
    </source>
</evidence>
<evidence type="ECO:0000256" key="13">
    <source>
        <dbReference type="ARBA" id="ARBA00022842"/>
    </source>
</evidence>
<dbReference type="Proteomes" id="UP001165287">
    <property type="component" value="Unassembled WGS sequence"/>
</dbReference>
<comment type="function">
    <text evidence="3 14">Endonuclease that specifically degrades the RNA of RNA-DNA hybrids.</text>
</comment>
<evidence type="ECO:0000256" key="11">
    <source>
        <dbReference type="ARBA" id="ARBA00022759"/>
    </source>
</evidence>
<feature type="compositionally biased region" description="Low complexity" evidence="16">
    <location>
        <begin position="70"/>
        <end position="86"/>
    </location>
</feature>
<dbReference type="InterPro" id="IPR036397">
    <property type="entry name" value="RNaseH_sf"/>
</dbReference>
<proteinExistence type="inferred from homology"/>
<organism evidence="18 19">
    <name type="scientific">Metabacillus rhizolycopersici</name>
    <dbReference type="NCBI Taxonomy" id="2875709"/>
    <lineage>
        <taxon>Bacteria</taxon>
        <taxon>Bacillati</taxon>
        <taxon>Bacillota</taxon>
        <taxon>Bacilli</taxon>
        <taxon>Bacillales</taxon>
        <taxon>Bacillaceae</taxon>
        <taxon>Metabacillus</taxon>
    </lineage>
</organism>
<evidence type="ECO:0000313" key="18">
    <source>
        <dbReference type="EMBL" id="MBZ5750211.1"/>
    </source>
</evidence>
<evidence type="ECO:0000256" key="8">
    <source>
        <dbReference type="ARBA" id="ARBA00022490"/>
    </source>
</evidence>
<dbReference type="InterPro" id="IPR024567">
    <property type="entry name" value="RNase_HII/HIII_dom"/>
</dbReference>
<dbReference type="InterPro" id="IPR004641">
    <property type="entry name" value="RNase_HIII"/>
</dbReference>
<protein>
    <recommendedName>
        <fullName evidence="7 14">Ribonuclease HIII</fullName>
        <shortName evidence="14">RNase HIII</shortName>
        <ecNumber evidence="6 14">3.1.26.4</ecNumber>
    </recommendedName>
</protein>
<dbReference type="CDD" id="cd14796">
    <property type="entry name" value="RNAse_HIII_N"/>
    <property type="match status" value="1"/>
</dbReference>
<comment type="caution">
    <text evidence="18">The sequence shown here is derived from an EMBL/GenBank/DDBJ whole genome shotgun (WGS) entry which is preliminary data.</text>
</comment>
<evidence type="ECO:0000256" key="12">
    <source>
        <dbReference type="ARBA" id="ARBA00022801"/>
    </source>
</evidence>
<dbReference type="InterPro" id="IPR012295">
    <property type="entry name" value="TBP_dom_sf"/>
</dbReference>
<keyword evidence="10 14" id="KW-0479">Metal-binding</keyword>
<comment type="subcellular location">
    <subcellularLocation>
        <location evidence="4 14">Cytoplasm</location>
    </subcellularLocation>
</comment>
<gene>
    <name evidence="14 18" type="primary">rnhC</name>
    <name evidence="18" type="ORF">K9V48_08120</name>
</gene>
<reference evidence="18" key="1">
    <citation type="submission" date="2024-05" db="EMBL/GenBank/DDBJ databases">
        <title>Metabacillus sp. nov., isolated from the rhizosphere soil of tomato plants.</title>
        <authorList>
            <person name="Ma R."/>
        </authorList>
    </citation>
    <scope>NUCLEOTIDE SEQUENCE</scope>
    <source>
        <strain evidence="18">DBTR6</strain>
    </source>
</reference>
<dbReference type="HAMAP" id="MF_00053">
    <property type="entry name" value="RNase_HIII"/>
    <property type="match status" value="1"/>
</dbReference>
<dbReference type="InterPro" id="IPR012337">
    <property type="entry name" value="RNaseH-like_sf"/>
</dbReference>
<dbReference type="CDD" id="cd06590">
    <property type="entry name" value="RNase_HII_bacteria_HIII_like"/>
    <property type="match status" value="1"/>
</dbReference>
<evidence type="ECO:0000256" key="16">
    <source>
        <dbReference type="SAM" id="MobiDB-lite"/>
    </source>
</evidence>
<keyword evidence="9 14" id="KW-0540">Nuclease</keyword>
<dbReference type="Gene3D" id="3.30.310.10">
    <property type="entry name" value="TATA-Binding Protein"/>
    <property type="match status" value="1"/>
</dbReference>
<dbReference type="Gene3D" id="3.30.420.10">
    <property type="entry name" value="Ribonuclease H-like superfamily/Ribonuclease H"/>
    <property type="match status" value="1"/>
</dbReference>
<evidence type="ECO:0000256" key="6">
    <source>
        <dbReference type="ARBA" id="ARBA00012180"/>
    </source>
</evidence>
<evidence type="ECO:0000256" key="3">
    <source>
        <dbReference type="ARBA" id="ARBA00004065"/>
    </source>
</evidence>
<comment type="cofactor">
    <cofactor evidence="14 15">
        <name>Mn(2+)</name>
        <dbReference type="ChEBI" id="CHEBI:29035"/>
    </cofactor>
    <cofactor evidence="14 15">
        <name>Mg(2+)</name>
        <dbReference type="ChEBI" id="CHEBI:18420"/>
    </cofactor>
    <text evidence="14 15">Manganese or magnesium. Binds 1 divalent metal ion per monomer in the absence of substrate. May bind a second metal ion after substrate binding.</text>
</comment>
<dbReference type="Pfam" id="PF11858">
    <property type="entry name" value="DUF3378"/>
    <property type="match status" value="1"/>
</dbReference>
<dbReference type="InterPro" id="IPR024568">
    <property type="entry name" value="RNase_HIII_N"/>
</dbReference>
<dbReference type="PANTHER" id="PTHR10954:SF23">
    <property type="entry name" value="RIBONUCLEASE"/>
    <property type="match status" value="1"/>
</dbReference>
<dbReference type="PANTHER" id="PTHR10954">
    <property type="entry name" value="RIBONUCLEASE H2 SUBUNIT A"/>
    <property type="match status" value="1"/>
</dbReference>
<dbReference type="EMBL" id="JAIQUM010000012">
    <property type="protein sequence ID" value="MBZ5750211.1"/>
    <property type="molecule type" value="Genomic_DNA"/>
</dbReference>
<evidence type="ECO:0000256" key="2">
    <source>
        <dbReference type="ARBA" id="ARBA00001946"/>
    </source>
</evidence>
<evidence type="ECO:0000313" key="19">
    <source>
        <dbReference type="Proteomes" id="UP001165287"/>
    </source>
</evidence>
<dbReference type="NCBIfam" id="TIGR00716">
    <property type="entry name" value="rnhC"/>
    <property type="match status" value="1"/>
</dbReference>
<comment type="cofactor">
    <cofactor evidence="2">
        <name>Mg(2+)</name>
        <dbReference type="ChEBI" id="CHEBI:18420"/>
    </cofactor>
</comment>
<feature type="binding site" evidence="14 15">
    <location>
        <position position="104"/>
    </location>
    <ligand>
        <name>a divalent metal cation</name>
        <dbReference type="ChEBI" id="CHEBI:60240"/>
    </ligand>
</feature>
<dbReference type="PROSITE" id="PS51975">
    <property type="entry name" value="RNASE_H_2"/>
    <property type="match status" value="1"/>
</dbReference>
<evidence type="ECO:0000256" key="10">
    <source>
        <dbReference type="ARBA" id="ARBA00022723"/>
    </source>
</evidence>
<evidence type="ECO:0000256" key="9">
    <source>
        <dbReference type="ARBA" id="ARBA00022722"/>
    </source>
</evidence>
<evidence type="ECO:0000256" key="7">
    <source>
        <dbReference type="ARBA" id="ARBA00021407"/>
    </source>
</evidence>
<evidence type="ECO:0000256" key="14">
    <source>
        <dbReference type="HAMAP-Rule" id="MF_00053"/>
    </source>
</evidence>
<feature type="binding site" evidence="14 15">
    <location>
        <position position="103"/>
    </location>
    <ligand>
        <name>a divalent metal cation</name>
        <dbReference type="ChEBI" id="CHEBI:60240"/>
    </ligand>
</feature>
<dbReference type="PIRSF" id="PIRSF037748">
    <property type="entry name" value="RnhC"/>
    <property type="match status" value="1"/>
</dbReference>